<feature type="transmembrane region" description="Helical" evidence="1">
    <location>
        <begin position="59"/>
        <end position="84"/>
    </location>
</feature>
<accession>A0A0D0CBC5</accession>
<keyword evidence="1" id="KW-0472">Membrane</keyword>
<name>A0A0D0CBC5_9AGAR</name>
<keyword evidence="4" id="KW-1185">Reference proteome</keyword>
<feature type="transmembrane region" description="Helical" evidence="1">
    <location>
        <begin position="130"/>
        <end position="154"/>
    </location>
</feature>
<dbReference type="HOGENOM" id="CLU_046025_2_1_1"/>
<dbReference type="Pfam" id="PF20152">
    <property type="entry name" value="DUF6534"/>
    <property type="match status" value="1"/>
</dbReference>
<dbReference type="InterPro" id="IPR045339">
    <property type="entry name" value="DUF6534"/>
</dbReference>
<evidence type="ECO:0000313" key="4">
    <source>
        <dbReference type="Proteomes" id="UP000053593"/>
    </source>
</evidence>
<proteinExistence type="predicted"/>
<dbReference type="AlphaFoldDB" id="A0A0D0CBC5"/>
<keyword evidence="1" id="KW-1133">Transmembrane helix</keyword>
<dbReference type="OrthoDB" id="3223377at2759"/>
<organism evidence="3 4">
    <name type="scientific">Collybiopsis luxurians FD-317 M1</name>
    <dbReference type="NCBI Taxonomy" id="944289"/>
    <lineage>
        <taxon>Eukaryota</taxon>
        <taxon>Fungi</taxon>
        <taxon>Dikarya</taxon>
        <taxon>Basidiomycota</taxon>
        <taxon>Agaricomycotina</taxon>
        <taxon>Agaricomycetes</taxon>
        <taxon>Agaricomycetidae</taxon>
        <taxon>Agaricales</taxon>
        <taxon>Marasmiineae</taxon>
        <taxon>Omphalotaceae</taxon>
        <taxon>Collybiopsis</taxon>
        <taxon>Collybiopsis luxurians</taxon>
    </lineage>
</organism>
<keyword evidence="1" id="KW-0812">Transmembrane</keyword>
<dbReference type="PANTHER" id="PTHR40465:SF1">
    <property type="entry name" value="DUF6534 DOMAIN-CONTAINING PROTEIN"/>
    <property type="match status" value="1"/>
</dbReference>
<feature type="domain" description="DUF6534" evidence="2">
    <location>
        <begin position="181"/>
        <end position="268"/>
    </location>
</feature>
<evidence type="ECO:0000259" key="2">
    <source>
        <dbReference type="Pfam" id="PF20152"/>
    </source>
</evidence>
<evidence type="ECO:0000313" key="3">
    <source>
        <dbReference type="EMBL" id="KIK55342.1"/>
    </source>
</evidence>
<protein>
    <recommendedName>
        <fullName evidence="2">DUF6534 domain-containing protein</fullName>
    </recommendedName>
</protein>
<reference evidence="3 4" key="1">
    <citation type="submission" date="2014-04" db="EMBL/GenBank/DDBJ databases">
        <title>Evolutionary Origins and Diversification of the Mycorrhizal Mutualists.</title>
        <authorList>
            <consortium name="DOE Joint Genome Institute"/>
            <consortium name="Mycorrhizal Genomics Consortium"/>
            <person name="Kohler A."/>
            <person name="Kuo A."/>
            <person name="Nagy L.G."/>
            <person name="Floudas D."/>
            <person name="Copeland A."/>
            <person name="Barry K.W."/>
            <person name="Cichocki N."/>
            <person name="Veneault-Fourrey C."/>
            <person name="LaButti K."/>
            <person name="Lindquist E.A."/>
            <person name="Lipzen A."/>
            <person name="Lundell T."/>
            <person name="Morin E."/>
            <person name="Murat C."/>
            <person name="Riley R."/>
            <person name="Ohm R."/>
            <person name="Sun H."/>
            <person name="Tunlid A."/>
            <person name="Henrissat B."/>
            <person name="Grigoriev I.V."/>
            <person name="Hibbett D.S."/>
            <person name="Martin F."/>
        </authorList>
    </citation>
    <scope>NUCLEOTIDE SEQUENCE [LARGE SCALE GENOMIC DNA]</scope>
    <source>
        <strain evidence="3 4">FD-317 M1</strain>
    </source>
</reference>
<feature type="transmembrane region" description="Helical" evidence="1">
    <location>
        <begin position="214"/>
        <end position="236"/>
    </location>
</feature>
<dbReference type="PANTHER" id="PTHR40465">
    <property type="entry name" value="CHROMOSOME 1, WHOLE GENOME SHOTGUN SEQUENCE"/>
    <property type="match status" value="1"/>
</dbReference>
<feature type="transmembrane region" description="Helical" evidence="1">
    <location>
        <begin position="104"/>
        <end position="123"/>
    </location>
</feature>
<dbReference type="Proteomes" id="UP000053593">
    <property type="component" value="Unassembled WGS sequence"/>
</dbReference>
<feature type="transmembrane region" description="Helical" evidence="1">
    <location>
        <begin position="12"/>
        <end position="39"/>
    </location>
</feature>
<sequence length="339" mass="37318">MPPLPGATPSETAVALIGFTGPLLLAGFFHWGLFGSFILQHYHYRNSVHAKSDSALVKFFVYTNLAVQVISLVFVSYTIWFILIQKWGVPDVATQTGWPSPLPAIMSSASASIVQFFFAWRIVTLWKTTVTVSIAIGAIMMSLLQFAACTAFVVKYYMSNDDFSQIAQIAPIVELWLSSEVIGDWVLGITMVLTLQRMKKTSPFPGTQKVLDKLIINIIESGLITATAALAYLILYRIIPQISAHVTLEFILGSLYANVLMANLNGRDRLKARGTNQTTTFSTIRDSLPPLAFATSDQGDFSVQNVQNPRAVFISTDVVRHSDHQFAHASIANFKSGDC</sequence>
<gene>
    <name evidence="3" type="ORF">GYMLUDRAFT_47904</name>
</gene>
<dbReference type="EMBL" id="KN834807">
    <property type="protein sequence ID" value="KIK55342.1"/>
    <property type="molecule type" value="Genomic_DNA"/>
</dbReference>
<evidence type="ECO:0000256" key="1">
    <source>
        <dbReference type="SAM" id="Phobius"/>
    </source>
</evidence>